<organism evidence="2 3">
    <name type="scientific">Romanomermis culicivorax</name>
    <name type="common">Nematode worm</name>
    <dbReference type="NCBI Taxonomy" id="13658"/>
    <lineage>
        <taxon>Eukaryota</taxon>
        <taxon>Metazoa</taxon>
        <taxon>Ecdysozoa</taxon>
        <taxon>Nematoda</taxon>
        <taxon>Enoplea</taxon>
        <taxon>Dorylaimia</taxon>
        <taxon>Mermithida</taxon>
        <taxon>Mermithoidea</taxon>
        <taxon>Mermithidae</taxon>
        <taxon>Romanomermis</taxon>
    </lineage>
</organism>
<dbReference type="AlphaFoldDB" id="A0A915KQ77"/>
<reference evidence="3" key="1">
    <citation type="submission" date="2022-11" db="UniProtKB">
        <authorList>
            <consortium name="WormBaseParasite"/>
        </authorList>
    </citation>
    <scope>IDENTIFICATION</scope>
</reference>
<dbReference type="Proteomes" id="UP000887565">
    <property type="component" value="Unplaced"/>
</dbReference>
<feature type="chain" id="PRO_5037241221" evidence="1">
    <location>
        <begin position="29"/>
        <end position="376"/>
    </location>
</feature>
<evidence type="ECO:0000313" key="3">
    <source>
        <dbReference type="WBParaSite" id="nRc.2.0.1.t40619-RA"/>
    </source>
</evidence>
<accession>A0A915KQ77</accession>
<evidence type="ECO:0000256" key="1">
    <source>
        <dbReference type="SAM" id="SignalP"/>
    </source>
</evidence>
<protein>
    <submittedName>
        <fullName evidence="3">Uncharacterized protein</fullName>
    </submittedName>
</protein>
<keyword evidence="2" id="KW-1185">Reference proteome</keyword>
<keyword evidence="1" id="KW-0732">Signal</keyword>
<proteinExistence type="predicted"/>
<name>A0A915KQ77_ROMCU</name>
<sequence>MYNRCPSPATKILFALVYFCLAVVNVDGQQGACYRPFVEFLGCVKPEAQNRLDLFMGESSSRVRTTIQGCFSESDCTTPNFQRATLSTLLPKPWSHRTQLLVDLIEKSSRDVQLCMVDYFVEQARVQIQSCVNKHGSGTAAEFFRLPSLPKLGRLNVQSLKQSVLDRILVSESAIDCARRSPKDGRLIKTLKCINAARGRSSASSTTMCHKRDECKSNIDARCTPAFDAVQNAACSCFKAEKEKFLKGNLQDFRRIIDVFVRGGLTNQYKTCCTKFNVPIPYTKLDEIHESIRASTRDTMLSGLPVKVQRVSAQMITQISEEVEKILCGACSSDDEASLKREAGQLRIFSNGGLQDGGDNVLSKGLSGLFKNLING</sequence>
<dbReference type="WBParaSite" id="nRc.2.0.1.t40619-RA">
    <property type="protein sequence ID" value="nRc.2.0.1.t40619-RA"/>
    <property type="gene ID" value="nRc.2.0.1.g40619"/>
</dbReference>
<feature type="signal peptide" evidence="1">
    <location>
        <begin position="1"/>
        <end position="28"/>
    </location>
</feature>
<evidence type="ECO:0000313" key="2">
    <source>
        <dbReference type="Proteomes" id="UP000887565"/>
    </source>
</evidence>